<proteinExistence type="predicted"/>
<sequence length="193" mass="23339">MVVHMGSFFPKNKEVPTELIFDNIKVRQLKSTDNELDYLAVIESGFRSEGFPKEENLEQITRHEQDHNDRKEFAFTILDKDETVCYGCLFIKPIVPFLKFAFFNDRLFKQWDIEETAPGFSFWITPTGWNLGLYKKLLFELSKWFKSEWVYKKWYLLGMRLSEEELAEIEKLNLKQKFLFQMEEQKYILWQLF</sequence>
<evidence type="ECO:0000313" key="1">
    <source>
        <dbReference type="EMBL" id="GAI13519.1"/>
    </source>
</evidence>
<reference evidence="1" key="1">
    <citation type="journal article" date="2014" name="Front. Microbiol.">
        <title>High frequency of phylogenetically diverse reductive dehalogenase-homologous genes in deep subseafloor sedimentary metagenomes.</title>
        <authorList>
            <person name="Kawai M."/>
            <person name="Futagami T."/>
            <person name="Toyoda A."/>
            <person name="Takaki Y."/>
            <person name="Nishi S."/>
            <person name="Hori S."/>
            <person name="Arai W."/>
            <person name="Tsubouchi T."/>
            <person name="Morono Y."/>
            <person name="Uchiyama I."/>
            <person name="Ito T."/>
            <person name="Fujiyama A."/>
            <person name="Inagaki F."/>
            <person name="Takami H."/>
        </authorList>
    </citation>
    <scope>NUCLEOTIDE SEQUENCE</scope>
    <source>
        <strain evidence="1">Expedition CK06-06</strain>
    </source>
</reference>
<protein>
    <recommendedName>
        <fullName evidence="2">N-acetyltransferase domain-containing protein</fullName>
    </recommendedName>
</protein>
<dbReference type="EMBL" id="BARV01006482">
    <property type="protein sequence ID" value="GAI13519.1"/>
    <property type="molecule type" value="Genomic_DNA"/>
</dbReference>
<comment type="caution">
    <text evidence="1">The sequence shown here is derived from an EMBL/GenBank/DDBJ whole genome shotgun (WGS) entry which is preliminary data.</text>
</comment>
<name>X1N4J3_9ZZZZ</name>
<organism evidence="1">
    <name type="scientific">marine sediment metagenome</name>
    <dbReference type="NCBI Taxonomy" id="412755"/>
    <lineage>
        <taxon>unclassified sequences</taxon>
        <taxon>metagenomes</taxon>
        <taxon>ecological metagenomes</taxon>
    </lineage>
</organism>
<evidence type="ECO:0008006" key="2">
    <source>
        <dbReference type="Google" id="ProtNLM"/>
    </source>
</evidence>
<accession>X1N4J3</accession>
<gene>
    <name evidence="1" type="ORF">S06H3_13284</name>
</gene>
<dbReference type="AlphaFoldDB" id="X1N4J3"/>